<evidence type="ECO:0000256" key="2">
    <source>
        <dbReference type="ARBA" id="ARBA00006073"/>
    </source>
</evidence>
<dbReference type="SMART" id="SM00916">
    <property type="entry name" value="L51_S25_CI-B8"/>
    <property type="match status" value="1"/>
</dbReference>
<dbReference type="PANTHER" id="PTHR21396:SF2">
    <property type="entry name" value="LARGE RIBOSOMAL SUBUNIT PROTEIN ML43"/>
    <property type="match status" value="1"/>
</dbReference>
<protein>
    <recommendedName>
        <fullName evidence="6">Large ribosomal subunit protein mL43</fullName>
    </recommendedName>
</protein>
<keyword evidence="5" id="KW-0687">Ribonucleoprotein</keyword>
<evidence type="ECO:0000256" key="5">
    <source>
        <dbReference type="ARBA" id="ARBA00023274"/>
    </source>
</evidence>
<dbReference type="Proteomes" id="UP000582659">
    <property type="component" value="Unassembled WGS sequence"/>
</dbReference>
<dbReference type="GO" id="GO:0005762">
    <property type="term" value="C:mitochondrial large ribosomal subunit"/>
    <property type="evidence" value="ECO:0007669"/>
    <property type="project" value="TreeGrafter"/>
</dbReference>
<dbReference type="InterPro" id="IPR036249">
    <property type="entry name" value="Thioredoxin-like_sf"/>
</dbReference>
<name>A0A1I7S201_BURXY</name>
<evidence type="ECO:0000313" key="8">
    <source>
        <dbReference type="EMBL" id="CAD5212298.1"/>
    </source>
</evidence>
<keyword evidence="4" id="KW-0496">Mitochondrion</keyword>
<dbReference type="Pfam" id="PF05047">
    <property type="entry name" value="L51_S25_CI-B8"/>
    <property type="match status" value="1"/>
</dbReference>
<feature type="domain" description="Ribosomal protein/NADH dehydrogenase" evidence="7">
    <location>
        <begin position="55"/>
        <end position="128"/>
    </location>
</feature>
<proteinExistence type="inferred from homology"/>
<gene>
    <name evidence="8" type="ORF">BXYJ_LOCUS2850</name>
</gene>
<evidence type="ECO:0000256" key="1">
    <source>
        <dbReference type="ARBA" id="ARBA00004173"/>
    </source>
</evidence>
<dbReference type="GO" id="GO:0032543">
    <property type="term" value="P:mitochondrial translation"/>
    <property type="evidence" value="ECO:0007669"/>
    <property type="project" value="InterPro"/>
</dbReference>
<sequence>MPAIPRVDRLKNLYTAAKALNFGFRLEGFPSVPQHSGWARRAIPQLHRLTINFDLKNEASVGTRQFIEVELGNFARANPSVAIYVIPRRQTVPTVRGEYANGRTVHLNLKGMMLNEVSRHMNDLRCRSGEPIVKLKSLQTAQIKSVQGEWSPLDKLDVTQNIYHGNLPQPQFNEPLTTEISATEYVMRNSVESN</sequence>
<keyword evidence="10" id="KW-1185">Reference proteome</keyword>
<reference evidence="8" key="2">
    <citation type="submission" date="2020-09" db="EMBL/GenBank/DDBJ databases">
        <authorList>
            <person name="Kikuchi T."/>
        </authorList>
    </citation>
    <scope>NUCLEOTIDE SEQUENCE</scope>
    <source>
        <strain evidence="8">Ka4C1</strain>
    </source>
</reference>
<evidence type="ECO:0000313" key="9">
    <source>
        <dbReference type="Proteomes" id="UP000095284"/>
    </source>
</evidence>
<dbReference type="PANTHER" id="PTHR21396">
    <property type="entry name" value="39S RIBOSOMAL PROTEIN L43"/>
    <property type="match status" value="1"/>
</dbReference>
<dbReference type="SUPFAM" id="SSF52833">
    <property type="entry name" value="Thioredoxin-like"/>
    <property type="match status" value="1"/>
</dbReference>
<comment type="subcellular location">
    <subcellularLocation>
        <location evidence="1">Mitochondrion</location>
    </subcellularLocation>
</comment>
<evidence type="ECO:0000256" key="6">
    <source>
        <dbReference type="ARBA" id="ARBA00035188"/>
    </source>
</evidence>
<evidence type="ECO:0000256" key="4">
    <source>
        <dbReference type="ARBA" id="ARBA00023128"/>
    </source>
</evidence>
<evidence type="ECO:0000256" key="3">
    <source>
        <dbReference type="ARBA" id="ARBA00022980"/>
    </source>
</evidence>
<evidence type="ECO:0000259" key="7">
    <source>
        <dbReference type="SMART" id="SM00916"/>
    </source>
</evidence>
<dbReference type="eggNOG" id="KOG3445">
    <property type="taxonomic scope" value="Eukaryota"/>
</dbReference>
<dbReference type="GO" id="GO:0003735">
    <property type="term" value="F:structural constituent of ribosome"/>
    <property type="evidence" value="ECO:0007669"/>
    <property type="project" value="InterPro"/>
</dbReference>
<evidence type="ECO:0000313" key="11">
    <source>
        <dbReference type="WBParaSite" id="BXY_0703000.1"/>
    </source>
</evidence>
<evidence type="ECO:0000313" key="10">
    <source>
        <dbReference type="Proteomes" id="UP000659654"/>
    </source>
</evidence>
<dbReference type="EMBL" id="CAJFCV020000001">
    <property type="protein sequence ID" value="CAG9090212.1"/>
    <property type="molecule type" value="Genomic_DNA"/>
</dbReference>
<dbReference type="Proteomes" id="UP000095284">
    <property type="component" value="Unplaced"/>
</dbReference>
<dbReference type="EMBL" id="CAJFDI010000001">
    <property type="protein sequence ID" value="CAD5212298.1"/>
    <property type="molecule type" value="Genomic_DNA"/>
</dbReference>
<keyword evidence="3" id="KW-0689">Ribosomal protein</keyword>
<dbReference type="InterPro" id="IPR039927">
    <property type="entry name" value="Ribosomal_mL43"/>
</dbReference>
<comment type="similarity">
    <text evidence="2">Belongs to the mitochondrion-specific ribosomal protein mL43 family.</text>
</comment>
<dbReference type="SMR" id="A0A1I7S201"/>
<dbReference type="OrthoDB" id="88at2759"/>
<dbReference type="AlphaFoldDB" id="A0A1I7S201"/>
<dbReference type="Proteomes" id="UP000659654">
    <property type="component" value="Unassembled WGS sequence"/>
</dbReference>
<organism evidence="9 11">
    <name type="scientific">Bursaphelenchus xylophilus</name>
    <name type="common">Pinewood nematode worm</name>
    <name type="synonym">Aphelenchoides xylophilus</name>
    <dbReference type="NCBI Taxonomy" id="6326"/>
    <lineage>
        <taxon>Eukaryota</taxon>
        <taxon>Metazoa</taxon>
        <taxon>Ecdysozoa</taxon>
        <taxon>Nematoda</taxon>
        <taxon>Chromadorea</taxon>
        <taxon>Rhabditida</taxon>
        <taxon>Tylenchina</taxon>
        <taxon>Tylenchomorpha</taxon>
        <taxon>Aphelenchoidea</taxon>
        <taxon>Aphelenchoididae</taxon>
        <taxon>Bursaphelenchus</taxon>
    </lineage>
</organism>
<reference evidence="11" key="1">
    <citation type="submission" date="2016-11" db="UniProtKB">
        <authorList>
            <consortium name="WormBaseParasite"/>
        </authorList>
    </citation>
    <scope>IDENTIFICATION</scope>
</reference>
<dbReference type="Gene3D" id="3.40.30.10">
    <property type="entry name" value="Glutaredoxin"/>
    <property type="match status" value="1"/>
</dbReference>
<dbReference type="WBParaSite" id="BXY_0703000.1">
    <property type="protein sequence ID" value="BXY_0703000.1"/>
    <property type="gene ID" value="BXY_0703000"/>
</dbReference>
<accession>A0A1I7S201</accession>
<dbReference type="InterPro" id="IPR007741">
    <property type="entry name" value="Ribosomal_mL43/mS25/NADH_DH"/>
</dbReference>